<dbReference type="GO" id="GO:0003700">
    <property type="term" value="F:DNA-binding transcription factor activity"/>
    <property type="evidence" value="ECO:0007669"/>
    <property type="project" value="InterPro"/>
</dbReference>
<dbReference type="Gene3D" id="1.10.1740.10">
    <property type="match status" value="1"/>
</dbReference>
<organism evidence="3 4">
    <name type="scientific">Papillibacter cinnamivorans DSM 12816</name>
    <dbReference type="NCBI Taxonomy" id="1122930"/>
    <lineage>
        <taxon>Bacteria</taxon>
        <taxon>Bacillati</taxon>
        <taxon>Bacillota</taxon>
        <taxon>Clostridia</taxon>
        <taxon>Eubacteriales</taxon>
        <taxon>Oscillospiraceae</taxon>
        <taxon>Papillibacter</taxon>
    </lineage>
</organism>
<evidence type="ECO:0000256" key="1">
    <source>
        <dbReference type="SAM" id="MobiDB-lite"/>
    </source>
</evidence>
<dbReference type="SUPFAM" id="SSF88659">
    <property type="entry name" value="Sigma3 and sigma4 domains of RNA polymerase sigma factors"/>
    <property type="match status" value="1"/>
</dbReference>
<dbReference type="Pfam" id="PF04542">
    <property type="entry name" value="Sigma70_r2"/>
    <property type="match status" value="1"/>
</dbReference>
<dbReference type="InterPro" id="IPR007627">
    <property type="entry name" value="RNA_pol_sigma70_r2"/>
</dbReference>
<dbReference type="NCBIfam" id="TIGR02937">
    <property type="entry name" value="sigma70-ECF"/>
    <property type="match status" value="1"/>
</dbReference>
<proteinExistence type="predicted"/>
<evidence type="ECO:0000313" key="4">
    <source>
        <dbReference type="Proteomes" id="UP000192790"/>
    </source>
</evidence>
<dbReference type="SUPFAM" id="SSF88946">
    <property type="entry name" value="Sigma2 domain of RNA polymerase sigma factors"/>
    <property type="match status" value="1"/>
</dbReference>
<evidence type="ECO:0000313" key="3">
    <source>
        <dbReference type="EMBL" id="SMC91562.1"/>
    </source>
</evidence>
<feature type="domain" description="RNA polymerase sigma-70 region 2" evidence="2">
    <location>
        <begin position="33"/>
        <end position="92"/>
    </location>
</feature>
<dbReference type="RefSeq" id="WP_084235723.1">
    <property type="nucleotide sequence ID" value="NZ_FWXW01000017.1"/>
</dbReference>
<dbReference type="AlphaFoldDB" id="A0A1W2D3A4"/>
<dbReference type="InterPro" id="IPR013325">
    <property type="entry name" value="RNA_pol_sigma_r2"/>
</dbReference>
<reference evidence="3 4" key="1">
    <citation type="submission" date="2017-04" db="EMBL/GenBank/DDBJ databases">
        <authorList>
            <person name="Afonso C.L."/>
            <person name="Miller P.J."/>
            <person name="Scott M.A."/>
            <person name="Spackman E."/>
            <person name="Goraichik I."/>
            <person name="Dimitrov K.M."/>
            <person name="Suarez D.L."/>
            <person name="Swayne D.E."/>
        </authorList>
    </citation>
    <scope>NUCLEOTIDE SEQUENCE [LARGE SCALE GENOMIC DNA]</scope>
    <source>
        <strain evidence="3 4">DSM 12816</strain>
    </source>
</reference>
<name>A0A1W2D3A4_9FIRM</name>
<protein>
    <submittedName>
        <fullName evidence="3">RNA polymerase sigma factor, sigma-70 family</fullName>
    </submittedName>
</protein>
<sequence>MFSESECPLASEQSRGSGEHASAGSVPPSTEELISRNKKLIYTILNRHYPHKAEDEDYIQVATIGLWKAAKGFENGIGRFSTYAYACIRRELSAYDRLENRSKRKKDVPDLSLDDMSMEQLVAGPSFEERLLSRYRAEEILRRIRKNNPRQAYVLTQRMRGRSSAELAHELHLSRQWIHQMCIRSRRWLAEE</sequence>
<dbReference type="InterPro" id="IPR013324">
    <property type="entry name" value="RNA_pol_sigma_r3/r4-like"/>
</dbReference>
<dbReference type="GO" id="GO:0006352">
    <property type="term" value="P:DNA-templated transcription initiation"/>
    <property type="evidence" value="ECO:0007669"/>
    <property type="project" value="InterPro"/>
</dbReference>
<dbReference type="InterPro" id="IPR014284">
    <property type="entry name" value="RNA_pol_sigma-70_dom"/>
</dbReference>
<accession>A0A1W2D3A4</accession>
<dbReference type="Proteomes" id="UP000192790">
    <property type="component" value="Unassembled WGS sequence"/>
</dbReference>
<feature type="region of interest" description="Disordered" evidence="1">
    <location>
        <begin position="1"/>
        <end position="31"/>
    </location>
</feature>
<keyword evidence="4" id="KW-1185">Reference proteome</keyword>
<dbReference type="STRING" id="1122930.SAMN02745168_0322"/>
<dbReference type="OrthoDB" id="9783788at2"/>
<evidence type="ECO:0000259" key="2">
    <source>
        <dbReference type="Pfam" id="PF04542"/>
    </source>
</evidence>
<gene>
    <name evidence="3" type="ORF">SAMN02745168_0322</name>
</gene>
<dbReference type="EMBL" id="FWXW01000017">
    <property type="protein sequence ID" value="SMC91562.1"/>
    <property type="molecule type" value="Genomic_DNA"/>
</dbReference>